<reference evidence="5 8" key="4">
    <citation type="submission" date="2018-10" db="EMBL/GenBank/DDBJ databases">
        <title>GWAS and RNA-Seq identify cryptic mechanisms of antimicrobial resistance in Acinetobacter baumannii.</title>
        <authorList>
            <person name="Sahl J.W."/>
        </authorList>
    </citation>
    <scope>NUCLEOTIDE SEQUENCE [LARGE SCALE GENOMIC DNA]</scope>
    <source>
        <strain evidence="5 8">TG28175</strain>
    </source>
</reference>
<dbReference type="Proteomes" id="UP000634608">
    <property type="component" value="Unassembled WGS sequence"/>
</dbReference>
<dbReference type="Proteomes" id="UP000233757">
    <property type="component" value="Unassembled WGS sequence"/>
</dbReference>
<dbReference type="EMBL" id="PHJU02000009">
    <property type="protein sequence ID" value="PQL85050.1"/>
    <property type="molecule type" value="Genomic_DNA"/>
</dbReference>
<evidence type="ECO:0000313" key="8">
    <source>
        <dbReference type="Proteomes" id="UP000280073"/>
    </source>
</evidence>
<evidence type="ECO:0000313" key="7">
    <source>
        <dbReference type="Proteomes" id="UP000233757"/>
    </source>
</evidence>
<protein>
    <submittedName>
        <fullName evidence="1">Uncharacterized protein</fullName>
    </submittedName>
</protein>
<reference evidence="1 6" key="1">
    <citation type="journal article" date="2015" name="J. Bacteriol.">
        <title>Resources for Genetic and Genomic Analysis of Emerging Pathogen Acinetobacter baumannii.</title>
        <authorList>
            <person name="Gallagher L.A."/>
            <person name="Ramage E."/>
            <person name="Weiss E.J."/>
            <person name="Radey M."/>
            <person name="Hayden H.S."/>
            <person name="Held K.G."/>
            <person name="Huse H.K."/>
            <person name="Zurawski D.V."/>
            <person name="Brittnacher M.J."/>
            <person name="Manoil C."/>
        </authorList>
    </citation>
    <scope>NUCLEOTIDE SEQUENCE [LARGE SCALE GENOMIC DNA]</scope>
    <source>
        <strain evidence="1 6">AB5075-UW</strain>
    </source>
</reference>
<organism evidence="1 6">
    <name type="scientific">Acinetobacter baumannii</name>
    <dbReference type="NCBI Taxonomy" id="470"/>
    <lineage>
        <taxon>Bacteria</taxon>
        <taxon>Pseudomonadati</taxon>
        <taxon>Pseudomonadota</taxon>
        <taxon>Gammaproteobacteria</taxon>
        <taxon>Moraxellales</taxon>
        <taxon>Moraxellaceae</taxon>
        <taxon>Acinetobacter</taxon>
        <taxon>Acinetobacter calcoaceticus/baumannii complex</taxon>
    </lineage>
</organism>
<evidence type="ECO:0000313" key="4">
    <source>
        <dbReference type="EMBL" id="PQL85050.1"/>
    </source>
</evidence>
<evidence type="ECO:0000313" key="1">
    <source>
        <dbReference type="EMBL" id="AKA30505.1"/>
    </source>
</evidence>
<sequence length="253" mass="29370">MDNYKIINTHTNEIIKALNDLGYVWTPKKFDEQDCLVKAHWILAKETGEIAYSSGTHIDSPLVFKELTLPQLRDLVVLRRNDVKDATHKNFRTNTPYLKQGENEYYMFNGEWVLSNCPNDLEPITKPQDPALISGAEAKLAWANGEALQINKKDTHFGFIDISNDYSLGVFDNEDYEFRLKPQTIKLELELPKSFEPKDGETYWHIYPSAEKGYHFVRSFEDDDVWCQFGAWRTEAEVKQVVEQLRKIRGTNS</sequence>
<evidence type="ECO:0000313" key="6">
    <source>
        <dbReference type="Proteomes" id="UP000032746"/>
    </source>
</evidence>
<evidence type="ECO:0000313" key="5">
    <source>
        <dbReference type="EMBL" id="RSR64415.1"/>
    </source>
</evidence>
<accession>A0A0D5YE00</accession>
<dbReference type="Proteomes" id="UP000461234">
    <property type="component" value="Unassembled WGS sequence"/>
</dbReference>
<dbReference type="AlphaFoldDB" id="A0A0D5YE00"/>
<dbReference type="RefSeq" id="WP_000371040.1">
    <property type="nucleotide sequence ID" value="NZ_CACRXQ010000017.1"/>
</dbReference>
<dbReference type="EMBL" id="JACSVK010000089">
    <property type="protein sequence ID" value="MBD0221833.1"/>
    <property type="molecule type" value="Genomic_DNA"/>
</dbReference>
<reference evidence="3 9" key="5">
    <citation type="submission" date="2019-10" db="EMBL/GenBank/DDBJ databases">
        <title>Genetic environment of the oxa23 gene and comparative analysis of carbapenem resistant Acinetobacter baumannii isolates belonging to global clone 1, lineage 2 recovered in a burns hospital outbreak in 2012-2013.</title>
        <authorList>
            <person name="Douraghi M."/>
            <person name="Aris P."/>
            <person name="Kenyon J."/>
            <person name="Hamidian M."/>
        </authorList>
    </citation>
    <scope>NUCLEOTIDE SEQUENCE [LARGE SCALE GENOMIC DNA]</scope>
    <source>
        <strain evidence="3 9">ABS103</strain>
    </source>
</reference>
<reference evidence="4 7" key="3">
    <citation type="submission" date="2018-02" db="EMBL/GenBank/DDBJ databases">
        <title>Acinetobacter baumanii whole genome sequence.</title>
        <authorList>
            <person name="Qasim Z.J."/>
        </authorList>
    </citation>
    <scope>NUCLEOTIDE SEQUENCE [LARGE SCALE GENOMIC DNA]</scope>
    <source>
        <strain evidence="4 7">ZQ8</strain>
    </source>
</reference>
<evidence type="ECO:0000313" key="3">
    <source>
        <dbReference type="EMBL" id="MQR49468.1"/>
    </source>
</evidence>
<reference evidence="2" key="6">
    <citation type="submission" date="2020-08" db="EMBL/GenBank/DDBJ databases">
        <title>Diversity of carbapenem-resistant Acinetobacter baumannii and bacteriophage-mediated spread of the Oxa23 carbapenemase.</title>
        <authorList>
            <person name="Abouelfetouh A."/>
            <person name="Mattock J."/>
            <person name="Turner D."/>
            <person name="Li E."/>
            <person name="Evans B.A."/>
        </authorList>
    </citation>
    <scope>NUCLEOTIDE SEQUENCE</scope>
    <source>
        <strain evidence="2">A86</strain>
    </source>
</reference>
<reference evidence="6" key="2">
    <citation type="submission" date="2015-03" db="EMBL/GenBank/DDBJ databases">
        <authorList>
            <person name="Gallagher L.A."/>
            <person name="Hayden H.S."/>
            <person name="Weiss E.J."/>
            <person name="Hager K.R."/>
            <person name="Ramage E."/>
            <person name="Radey M.R."/>
            <person name="Bydalek R."/>
            <person name="Manoil C."/>
            <person name="Miller S.I."/>
            <person name="Brittnacher M.J."/>
        </authorList>
    </citation>
    <scope>NUCLEOTIDE SEQUENCE [LARGE SCALE GENOMIC DNA]</scope>
    <source>
        <strain evidence="6">AB5075-UW</strain>
    </source>
</reference>
<name>A0A0D5YE00_ACIBA</name>
<evidence type="ECO:0000313" key="2">
    <source>
        <dbReference type="EMBL" id="MBD0221833.1"/>
    </source>
</evidence>
<dbReference type="EMBL" id="CP008706">
    <property type="protein sequence ID" value="AKA30505.1"/>
    <property type="molecule type" value="Genomic_DNA"/>
</dbReference>
<dbReference type="EMBL" id="WIOC01000009">
    <property type="protein sequence ID" value="MQR49468.1"/>
    <property type="molecule type" value="Genomic_DNA"/>
</dbReference>
<dbReference type="EMBL" id="RFDI01000001">
    <property type="protein sequence ID" value="RSR64415.1"/>
    <property type="molecule type" value="Genomic_DNA"/>
</dbReference>
<dbReference type="Proteomes" id="UP000032746">
    <property type="component" value="Chromosome"/>
</dbReference>
<dbReference type="Proteomes" id="UP000280073">
    <property type="component" value="Unassembled WGS sequence"/>
</dbReference>
<gene>
    <name evidence="1" type="ORF">ABUW_0742</name>
    <name evidence="4" type="ORF">CV954_003450</name>
    <name evidence="5" type="ORF">EA686_00065</name>
    <name evidence="3" type="ORF">F2P40_09075</name>
    <name evidence="2" type="ORF">IAG11_18330</name>
</gene>
<proteinExistence type="predicted"/>
<evidence type="ECO:0000313" key="9">
    <source>
        <dbReference type="Proteomes" id="UP000461234"/>
    </source>
</evidence>
<dbReference type="PATRIC" id="fig|470.1345.peg.707"/>